<keyword evidence="3" id="KW-1185">Reference proteome</keyword>
<evidence type="ECO:0000313" key="2">
    <source>
        <dbReference type="EMBL" id="MCS0657465.1"/>
    </source>
</evidence>
<dbReference type="Pfam" id="PF00561">
    <property type="entry name" value="Abhydrolase_1"/>
    <property type="match status" value="1"/>
</dbReference>
<keyword evidence="2" id="KW-0378">Hydrolase</keyword>
<protein>
    <submittedName>
        <fullName evidence="2">Alpha/beta hydrolase</fullName>
    </submittedName>
</protein>
<dbReference type="PANTHER" id="PTHR43689:SF8">
    <property type="entry name" value="ALPHA_BETA-HYDROLASES SUPERFAMILY PROTEIN"/>
    <property type="match status" value="1"/>
</dbReference>
<dbReference type="InterPro" id="IPR029058">
    <property type="entry name" value="AB_hydrolase_fold"/>
</dbReference>
<reference evidence="2 3" key="1">
    <citation type="submission" date="2022-08" db="EMBL/GenBank/DDBJ databases">
        <title>Reclassification of Massilia species as members of the genera Telluria, Duganella, Pseudoduganella, Mokoshia gen. nov. and Zemynaea gen. nov. using orthogonal and non-orthogonal genome-based approaches.</title>
        <authorList>
            <person name="Bowman J.P."/>
        </authorList>
    </citation>
    <scope>NUCLEOTIDE SEQUENCE [LARGE SCALE GENOMIC DNA]</scope>
    <source>
        <strain evidence="2 3">JCM 31606</strain>
    </source>
</reference>
<dbReference type="PANTHER" id="PTHR43689">
    <property type="entry name" value="HYDROLASE"/>
    <property type="match status" value="1"/>
</dbReference>
<dbReference type="EMBL" id="JANUGU010000001">
    <property type="protein sequence ID" value="MCS0657465.1"/>
    <property type="molecule type" value="Genomic_DNA"/>
</dbReference>
<dbReference type="Proteomes" id="UP001204621">
    <property type="component" value="Unassembled WGS sequence"/>
</dbReference>
<dbReference type="RefSeq" id="WP_258810607.1">
    <property type="nucleotide sequence ID" value="NZ_JANUGU010000001.1"/>
</dbReference>
<dbReference type="PRINTS" id="PR00412">
    <property type="entry name" value="EPOXHYDRLASE"/>
</dbReference>
<dbReference type="InterPro" id="IPR000073">
    <property type="entry name" value="AB_hydrolase_1"/>
</dbReference>
<dbReference type="InterPro" id="IPR000639">
    <property type="entry name" value="Epox_hydrolase-like"/>
</dbReference>
<sequence length="349" mass="38871">MTNNIRSMLPTTSRRHLDWRTGALLAGLGLAASYFYVRHKTQQSEAEHPPRGRFIEVDGVRLHYIERGRGPVLVLLHGNGLTADDYEKCGLLDRAAERYRVISFDRPGFGYSERPRTTLWTPQAQARLIHHALQELGVDSALLVGHSWGSMVALSMALDVPDFVRGLVLLSGYYYPSVRLDAPLAAVPAIPIFGDLMRYTLSPILMRLMWPLTVRRMFSPKKTSGRFKELPPWFLLRPGQLRAQAAEAALMAPSAMRLSRRYGELNVPVTLIAGTQDKMVDTSGNSERLQRELREAELELEPGVGHMTSYADMERVLRAVDAMAAQVGEPIPVRSARAEALARASESGV</sequence>
<dbReference type="SUPFAM" id="SSF53474">
    <property type="entry name" value="alpha/beta-Hydrolases"/>
    <property type="match status" value="1"/>
</dbReference>
<evidence type="ECO:0000313" key="3">
    <source>
        <dbReference type="Proteomes" id="UP001204621"/>
    </source>
</evidence>
<dbReference type="GO" id="GO:0016787">
    <property type="term" value="F:hydrolase activity"/>
    <property type="evidence" value="ECO:0007669"/>
    <property type="project" value="UniProtKB-KW"/>
</dbReference>
<feature type="domain" description="AB hydrolase-1" evidence="1">
    <location>
        <begin position="71"/>
        <end position="308"/>
    </location>
</feature>
<dbReference type="Gene3D" id="3.40.50.1820">
    <property type="entry name" value="alpha/beta hydrolase"/>
    <property type="match status" value="1"/>
</dbReference>
<name>A0ABT2CU16_9BURK</name>
<organism evidence="2 3">
    <name type="scientific">Massilia terrae</name>
    <dbReference type="NCBI Taxonomy" id="1811224"/>
    <lineage>
        <taxon>Bacteria</taxon>
        <taxon>Pseudomonadati</taxon>
        <taxon>Pseudomonadota</taxon>
        <taxon>Betaproteobacteria</taxon>
        <taxon>Burkholderiales</taxon>
        <taxon>Oxalobacteraceae</taxon>
        <taxon>Telluria group</taxon>
        <taxon>Massilia</taxon>
    </lineage>
</organism>
<accession>A0ABT2CU16</accession>
<comment type="caution">
    <text evidence="2">The sequence shown here is derived from an EMBL/GenBank/DDBJ whole genome shotgun (WGS) entry which is preliminary data.</text>
</comment>
<gene>
    <name evidence="2" type="ORF">NX778_05230</name>
</gene>
<proteinExistence type="predicted"/>
<evidence type="ECO:0000259" key="1">
    <source>
        <dbReference type="Pfam" id="PF00561"/>
    </source>
</evidence>
<dbReference type="PRINTS" id="PR00111">
    <property type="entry name" value="ABHYDROLASE"/>
</dbReference>